<dbReference type="AlphaFoldDB" id="A0A8X8IGY0"/>
<name>A0A8X8IGY0_9BACT</name>
<gene>
    <name evidence="1" type="ORF">SAMN05444410_11571</name>
</gene>
<evidence type="ECO:0000313" key="2">
    <source>
        <dbReference type="Proteomes" id="UP000198711"/>
    </source>
</evidence>
<dbReference type="Proteomes" id="UP000198711">
    <property type="component" value="Unassembled WGS sequence"/>
</dbReference>
<dbReference type="EMBL" id="FNNO01000015">
    <property type="protein sequence ID" value="SDX41918.1"/>
    <property type="molecule type" value="Genomic_DNA"/>
</dbReference>
<accession>A0A8X8IGY0</accession>
<proteinExistence type="predicted"/>
<keyword evidence="2" id="KW-1185">Reference proteome</keyword>
<organism evidence="1 2">
    <name type="scientific">Hydrobacter penzbergensis</name>
    <dbReference type="NCBI Taxonomy" id="1235997"/>
    <lineage>
        <taxon>Bacteria</taxon>
        <taxon>Pseudomonadati</taxon>
        <taxon>Bacteroidota</taxon>
        <taxon>Chitinophagia</taxon>
        <taxon>Chitinophagales</taxon>
        <taxon>Chitinophagaceae</taxon>
        <taxon>Hydrobacter</taxon>
    </lineage>
</organism>
<sequence length="43" mass="4903">MDSVQLLYKRGLLKLSSPLDSENNNPFDYFLALISCTTLRLDP</sequence>
<reference evidence="1 2" key="1">
    <citation type="submission" date="2016-10" db="EMBL/GenBank/DDBJ databases">
        <authorList>
            <person name="Varghese N."/>
            <person name="Submissions S."/>
        </authorList>
    </citation>
    <scope>NUCLEOTIDE SEQUENCE [LARGE SCALE GENOMIC DNA]</scope>
    <source>
        <strain evidence="1 2">DSM 25353</strain>
    </source>
</reference>
<evidence type="ECO:0000313" key="1">
    <source>
        <dbReference type="EMBL" id="SDX41918.1"/>
    </source>
</evidence>
<comment type="caution">
    <text evidence="1">The sequence shown here is derived from an EMBL/GenBank/DDBJ whole genome shotgun (WGS) entry which is preliminary data.</text>
</comment>
<protein>
    <submittedName>
        <fullName evidence="1">Uncharacterized protein</fullName>
    </submittedName>
</protein>